<evidence type="ECO:0000256" key="3">
    <source>
        <dbReference type="ARBA" id="ARBA00013190"/>
    </source>
</evidence>
<evidence type="ECO:0000256" key="6">
    <source>
        <dbReference type="ARBA" id="ARBA00023002"/>
    </source>
</evidence>
<gene>
    <name evidence="10" type="ORF">VFPFJ_11346</name>
</gene>
<dbReference type="GO" id="GO:0004022">
    <property type="term" value="F:alcohol dehydrogenase (NAD+) activity"/>
    <property type="evidence" value="ECO:0007669"/>
    <property type="project" value="UniProtKB-EC"/>
</dbReference>
<dbReference type="InterPro" id="IPR002328">
    <property type="entry name" value="ADH_Zn_CS"/>
</dbReference>
<evidence type="ECO:0000259" key="9">
    <source>
        <dbReference type="SMART" id="SM00829"/>
    </source>
</evidence>
<dbReference type="InterPro" id="IPR013149">
    <property type="entry name" value="ADH-like_C"/>
</dbReference>
<proteinExistence type="inferred from homology"/>
<dbReference type="SMART" id="SM00829">
    <property type="entry name" value="PKS_ER"/>
    <property type="match status" value="1"/>
</dbReference>
<dbReference type="EMBL" id="LSBI01000029">
    <property type="protein sequence ID" value="OAQ63816.1"/>
    <property type="molecule type" value="Genomic_DNA"/>
</dbReference>
<dbReference type="STRING" id="33203.A0A179FEA2"/>
<evidence type="ECO:0000313" key="11">
    <source>
        <dbReference type="Proteomes" id="UP000078340"/>
    </source>
</evidence>
<evidence type="ECO:0000256" key="1">
    <source>
        <dbReference type="ARBA" id="ARBA00001947"/>
    </source>
</evidence>
<accession>A0A179FEA2</accession>
<feature type="domain" description="Enoyl reductase (ER)" evidence="9">
    <location>
        <begin position="3"/>
        <end position="296"/>
    </location>
</feature>
<dbReference type="InterPro" id="IPR036291">
    <property type="entry name" value="NAD(P)-bd_dom_sf"/>
</dbReference>
<keyword evidence="4 8" id="KW-0479">Metal-binding</keyword>
<evidence type="ECO:0000313" key="10">
    <source>
        <dbReference type="EMBL" id="OAQ63816.1"/>
    </source>
</evidence>
<dbReference type="PROSITE" id="PS00059">
    <property type="entry name" value="ADH_ZINC"/>
    <property type="match status" value="1"/>
</dbReference>
<comment type="caution">
    <text evidence="10">The sequence shown here is derived from an EMBL/GenBank/DDBJ whole genome shotgun (WGS) entry which is preliminary data.</text>
</comment>
<evidence type="ECO:0000256" key="2">
    <source>
        <dbReference type="ARBA" id="ARBA00008072"/>
    </source>
</evidence>
<comment type="similarity">
    <text evidence="2 8">Belongs to the zinc-containing alcohol dehydrogenase family.</text>
</comment>
<dbReference type="CDD" id="cd08297">
    <property type="entry name" value="CAD3"/>
    <property type="match status" value="1"/>
</dbReference>
<sequence length="300" mass="31787">MKGDWPLKRKMPFIGGHEGAGIVVAKGELVHNIKAGDHAGIKWLNSSCLSCSFCKQGDEPLCPHALLSGYTVDGTFQQYAVGKASHVTRIPKDCDLATIAPVLCAGVTVYKGLKESIARPAKYVAIVGAGGGLGSLAIQFSKAMGLRAIAIDSGEEKGTLCRSLGAETYIDYTTSNDVVADIKNATHDGLGPHCALIVAPAEEPFQQATRYLRSRGVIVCIGMPSGAYLKAPIFDVVVRMLSIKGSYVGNRLDADEAIEFFRAGLIKVPSKVVPLSKLSDVFESMAVGEIVGRYVLDTAN</sequence>
<evidence type="ECO:0000256" key="4">
    <source>
        <dbReference type="ARBA" id="ARBA00022723"/>
    </source>
</evidence>
<dbReference type="OMA" id="CEFCENS"/>
<name>A0A179FEA2_PURLI</name>
<keyword evidence="5 8" id="KW-0862">Zinc</keyword>
<keyword evidence="6" id="KW-0560">Oxidoreductase</keyword>
<dbReference type="FunFam" id="3.40.50.720:FF:000039">
    <property type="entry name" value="Alcohol dehydrogenase AdhP"/>
    <property type="match status" value="1"/>
</dbReference>
<evidence type="ECO:0000256" key="7">
    <source>
        <dbReference type="ARBA" id="ARBA00023027"/>
    </source>
</evidence>
<dbReference type="Gene3D" id="3.90.180.10">
    <property type="entry name" value="Medium-chain alcohol dehydrogenases, catalytic domain"/>
    <property type="match status" value="1"/>
</dbReference>
<dbReference type="Gene3D" id="3.40.50.720">
    <property type="entry name" value="NAD(P)-binding Rossmann-like Domain"/>
    <property type="match status" value="1"/>
</dbReference>
<dbReference type="Pfam" id="PF08240">
    <property type="entry name" value="ADH_N"/>
    <property type="match status" value="1"/>
</dbReference>
<dbReference type="PANTHER" id="PTHR42940:SF3">
    <property type="entry name" value="ALCOHOL DEHYDROGENASE 1-RELATED"/>
    <property type="match status" value="1"/>
</dbReference>
<dbReference type="GO" id="GO:0005737">
    <property type="term" value="C:cytoplasm"/>
    <property type="evidence" value="ECO:0007669"/>
    <property type="project" value="TreeGrafter"/>
</dbReference>
<dbReference type="KEGG" id="plj:28893462"/>
<organism evidence="10 11">
    <name type="scientific">Purpureocillium lilacinum</name>
    <name type="common">Paecilomyces lilacinus</name>
    <dbReference type="NCBI Taxonomy" id="33203"/>
    <lineage>
        <taxon>Eukaryota</taxon>
        <taxon>Fungi</taxon>
        <taxon>Dikarya</taxon>
        <taxon>Ascomycota</taxon>
        <taxon>Pezizomycotina</taxon>
        <taxon>Sordariomycetes</taxon>
        <taxon>Hypocreomycetidae</taxon>
        <taxon>Hypocreales</taxon>
        <taxon>Ophiocordycipitaceae</taxon>
        <taxon>Purpureocillium</taxon>
    </lineage>
</organism>
<dbReference type="Proteomes" id="UP000078340">
    <property type="component" value="Unassembled WGS sequence"/>
</dbReference>
<dbReference type="InterPro" id="IPR013154">
    <property type="entry name" value="ADH-like_N"/>
</dbReference>
<dbReference type="GO" id="GO:0008270">
    <property type="term" value="F:zinc ion binding"/>
    <property type="evidence" value="ECO:0007669"/>
    <property type="project" value="InterPro"/>
</dbReference>
<dbReference type="AlphaFoldDB" id="A0A179FEA2"/>
<dbReference type="GeneID" id="28893462"/>
<keyword evidence="7" id="KW-0520">NAD</keyword>
<dbReference type="SUPFAM" id="SSF51735">
    <property type="entry name" value="NAD(P)-binding Rossmann-fold domains"/>
    <property type="match status" value="1"/>
</dbReference>
<evidence type="ECO:0000256" key="8">
    <source>
        <dbReference type="RuleBase" id="RU361277"/>
    </source>
</evidence>
<reference evidence="10 11" key="1">
    <citation type="submission" date="2016-02" db="EMBL/GenBank/DDBJ databases">
        <title>Biosynthesis of antibiotic leucinostatins and their inhibition on Phytophthora in bio-control Purpureocillium lilacinum.</title>
        <authorList>
            <person name="Wang G."/>
            <person name="Liu Z."/>
            <person name="Lin R."/>
            <person name="Li E."/>
            <person name="Mao Z."/>
            <person name="Ling J."/>
            <person name="Yin W."/>
            <person name="Xie B."/>
        </authorList>
    </citation>
    <scope>NUCLEOTIDE SEQUENCE [LARGE SCALE GENOMIC DNA]</scope>
    <source>
        <strain evidence="10">PLFJ-1</strain>
    </source>
</reference>
<evidence type="ECO:0000256" key="5">
    <source>
        <dbReference type="ARBA" id="ARBA00022833"/>
    </source>
</evidence>
<dbReference type="SUPFAM" id="SSF50129">
    <property type="entry name" value="GroES-like"/>
    <property type="match status" value="1"/>
</dbReference>
<dbReference type="EC" id="1.1.1.1" evidence="3"/>
<dbReference type="Pfam" id="PF00107">
    <property type="entry name" value="ADH_zinc_N"/>
    <property type="match status" value="1"/>
</dbReference>
<comment type="cofactor">
    <cofactor evidence="1 8">
        <name>Zn(2+)</name>
        <dbReference type="ChEBI" id="CHEBI:29105"/>
    </cofactor>
</comment>
<dbReference type="PANTHER" id="PTHR42940">
    <property type="entry name" value="ALCOHOL DEHYDROGENASE 1-RELATED"/>
    <property type="match status" value="1"/>
</dbReference>
<dbReference type="InterPro" id="IPR020843">
    <property type="entry name" value="ER"/>
</dbReference>
<protein>
    <recommendedName>
        <fullName evidence="3">alcohol dehydrogenase</fullName>
        <ecNumber evidence="3">1.1.1.1</ecNumber>
    </recommendedName>
</protein>
<dbReference type="InterPro" id="IPR011032">
    <property type="entry name" value="GroES-like_sf"/>
</dbReference>